<feature type="transmembrane region" description="Helical" evidence="7">
    <location>
        <begin position="20"/>
        <end position="42"/>
    </location>
</feature>
<dbReference type="Gene3D" id="3.30.70.100">
    <property type="match status" value="1"/>
</dbReference>
<evidence type="ECO:0000259" key="10">
    <source>
        <dbReference type="Pfam" id="PF21088"/>
    </source>
</evidence>
<dbReference type="InterPro" id="IPR023408">
    <property type="entry name" value="MscS_beta-dom_sf"/>
</dbReference>
<dbReference type="PANTHER" id="PTHR30347">
    <property type="entry name" value="POTASSIUM CHANNEL RELATED"/>
    <property type="match status" value="1"/>
</dbReference>
<dbReference type="SUPFAM" id="SSF82689">
    <property type="entry name" value="Mechanosensitive channel protein MscS (YggB), C-terminal domain"/>
    <property type="match status" value="1"/>
</dbReference>
<keyword evidence="4 7" id="KW-0812">Transmembrane</keyword>
<dbReference type="PANTHER" id="PTHR30347:SF1">
    <property type="entry name" value="MECHANOSENSITIVE CHANNEL MSCK"/>
    <property type="match status" value="1"/>
</dbReference>
<comment type="subcellular location">
    <subcellularLocation>
        <location evidence="1">Cell membrane</location>
        <topology evidence="1">Multi-pass membrane protein</topology>
    </subcellularLocation>
</comment>
<evidence type="ECO:0000313" key="11">
    <source>
        <dbReference type="EMBL" id="TCO05979.1"/>
    </source>
</evidence>
<dbReference type="GO" id="GO:0008381">
    <property type="term" value="F:mechanosensitive monoatomic ion channel activity"/>
    <property type="evidence" value="ECO:0007669"/>
    <property type="project" value="UniProtKB-ARBA"/>
</dbReference>
<accession>A0A4R2GFA4</accession>
<dbReference type="EMBL" id="SLWK01000015">
    <property type="protein sequence ID" value="TCO05979.1"/>
    <property type="molecule type" value="Genomic_DNA"/>
</dbReference>
<evidence type="ECO:0000313" key="12">
    <source>
        <dbReference type="Proteomes" id="UP000295221"/>
    </source>
</evidence>
<dbReference type="InterPro" id="IPR052702">
    <property type="entry name" value="MscS-like_channel"/>
</dbReference>
<dbReference type="InterPro" id="IPR049278">
    <property type="entry name" value="MS_channel_C"/>
</dbReference>
<evidence type="ECO:0000256" key="3">
    <source>
        <dbReference type="ARBA" id="ARBA00022475"/>
    </source>
</evidence>
<organism evidence="11 12">
    <name type="scientific">Natronoflexus pectinivorans</name>
    <dbReference type="NCBI Taxonomy" id="682526"/>
    <lineage>
        <taxon>Bacteria</taxon>
        <taxon>Pseudomonadati</taxon>
        <taxon>Bacteroidota</taxon>
        <taxon>Bacteroidia</taxon>
        <taxon>Marinilabiliales</taxon>
        <taxon>Marinilabiliaceae</taxon>
        <taxon>Natronoflexus</taxon>
    </lineage>
</organism>
<comment type="similarity">
    <text evidence="2">Belongs to the MscS (TC 1.A.23) family.</text>
</comment>
<feature type="transmembrane region" description="Helical" evidence="7">
    <location>
        <begin position="242"/>
        <end position="265"/>
    </location>
</feature>
<keyword evidence="3" id="KW-1003">Cell membrane</keyword>
<dbReference type="Gene3D" id="2.30.30.60">
    <property type="match status" value="1"/>
</dbReference>
<keyword evidence="6 7" id="KW-0472">Membrane</keyword>
<dbReference type="InterPro" id="IPR049142">
    <property type="entry name" value="MS_channel_1st"/>
</dbReference>
<dbReference type="RefSeq" id="WP_132434934.1">
    <property type="nucleotide sequence ID" value="NZ_SLWK01000015.1"/>
</dbReference>
<evidence type="ECO:0000256" key="6">
    <source>
        <dbReference type="ARBA" id="ARBA00023136"/>
    </source>
</evidence>
<evidence type="ECO:0000256" key="4">
    <source>
        <dbReference type="ARBA" id="ARBA00022692"/>
    </source>
</evidence>
<evidence type="ECO:0000256" key="7">
    <source>
        <dbReference type="SAM" id="Phobius"/>
    </source>
</evidence>
<evidence type="ECO:0000256" key="2">
    <source>
        <dbReference type="ARBA" id="ARBA00008017"/>
    </source>
</evidence>
<comment type="caution">
    <text evidence="11">The sequence shown here is derived from an EMBL/GenBank/DDBJ whole genome shotgun (WGS) entry which is preliminary data.</text>
</comment>
<evidence type="ECO:0000259" key="9">
    <source>
        <dbReference type="Pfam" id="PF21082"/>
    </source>
</evidence>
<feature type="transmembrane region" description="Helical" evidence="7">
    <location>
        <begin position="54"/>
        <end position="76"/>
    </location>
</feature>
<dbReference type="Proteomes" id="UP000295221">
    <property type="component" value="Unassembled WGS sequence"/>
</dbReference>
<feature type="transmembrane region" description="Helical" evidence="7">
    <location>
        <begin position="136"/>
        <end position="156"/>
    </location>
</feature>
<dbReference type="Pfam" id="PF21088">
    <property type="entry name" value="MS_channel_1st"/>
    <property type="match status" value="1"/>
</dbReference>
<dbReference type="InterPro" id="IPR011066">
    <property type="entry name" value="MscS_channel_C_sf"/>
</dbReference>
<evidence type="ECO:0000256" key="5">
    <source>
        <dbReference type="ARBA" id="ARBA00022989"/>
    </source>
</evidence>
<feature type="domain" description="Mechanosensitive ion channel MscS C-terminal" evidence="9">
    <location>
        <begin position="339"/>
        <end position="420"/>
    </location>
</feature>
<feature type="transmembrane region" description="Helical" evidence="7">
    <location>
        <begin position="96"/>
        <end position="115"/>
    </location>
</feature>
<dbReference type="SUPFAM" id="SSF50182">
    <property type="entry name" value="Sm-like ribonucleoproteins"/>
    <property type="match status" value="1"/>
</dbReference>
<keyword evidence="12" id="KW-1185">Reference proteome</keyword>
<dbReference type="Gene3D" id="1.10.287.1260">
    <property type="match status" value="1"/>
</dbReference>
<dbReference type="GO" id="GO:0005886">
    <property type="term" value="C:plasma membrane"/>
    <property type="evidence" value="ECO:0007669"/>
    <property type="project" value="UniProtKB-SubCell"/>
</dbReference>
<dbReference type="InterPro" id="IPR010920">
    <property type="entry name" value="LSM_dom_sf"/>
</dbReference>
<sequence length="438" mass="49587">MIESVLQNEGWLFQLDKIQYLQMAGVAVLTIVLWLLSGRFFGNDDDEGTSVVLWILRLVVLLLAFISVLFIAGLSVVEFFSMPVVVIFDEIPISPLLVVTVIVGIYFLIFTNTFLKTSINRFTKKINIESKAGKQVHRFFMFFLFLIVAGIWLKFAGEFLIDFFGEKLFSFGDIRITPGVLFYVVLVLYGIAVALRIIEVIYTRQAQRKGLSSGQSKSLFQILKYLIWLVAVLLLLDSIGVSINMLIAGSAALLVGLGFGIQGLFNDFVSGLVILFEGIIKVDDVVELESGVVGRVLEVGLRTSKIRTRDNIIMIVPNNKFVSDKVINWSYNESRTRFSVDVGVAYGSDVRLVERLLLEAAMECEDVIRDDETIVLFTDFGDSSLDFRLLFWIEDVIFVERVRSKLRFAIDAKFREHHVTIPFPQRDLHLKSGFEKDV</sequence>
<gene>
    <name evidence="11" type="ORF">EV194_11530</name>
</gene>
<reference evidence="11 12" key="1">
    <citation type="submission" date="2019-03" db="EMBL/GenBank/DDBJ databases">
        <title>Genomic Encyclopedia of Type Strains, Phase IV (KMG-IV): sequencing the most valuable type-strain genomes for metagenomic binning, comparative biology and taxonomic classification.</title>
        <authorList>
            <person name="Goeker M."/>
        </authorList>
    </citation>
    <scope>NUCLEOTIDE SEQUENCE [LARGE SCALE GENOMIC DNA]</scope>
    <source>
        <strain evidence="11 12">DSM 24179</strain>
    </source>
</reference>
<dbReference type="Pfam" id="PF00924">
    <property type="entry name" value="MS_channel_2nd"/>
    <property type="match status" value="1"/>
</dbReference>
<feature type="transmembrane region" description="Helical" evidence="7">
    <location>
        <begin position="176"/>
        <end position="198"/>
    </location>
</feature>
<keyword evidence="5 7" id="KW-1133">Transmembrane helix</keyword>
<dbReference type="SUPFAM" id="SSF82861">
    <property type="entry name" value="Mechanosensitive channel protein MscS (YggB), transmembrane region"/>
    <property type="match status" value="1"/>
</dbReference>
<protein>
    <submittedName>
        <fullName evidence="11">Mechanosensitive ion channel-like protein</fullName>
    </submittedName>
</protein>
<feature type="domain" description="Mechanosensitive ion channel MscS" evidence="8">
    <location>
        <begin position="264"/>
        <end position="330"/>
    </location>
</feature>
<dbReference type="AlphaFoldDB" id="A0A4R2GFA4"/>
<name>A0A4R2GFA4_9BACT</name>
<dbReference type="InterPro" id="IPR006685">
    <property type="entry name" value="MscS_channel_2nd"/>
</dbReference>
<dbReference type="Pfam" id="PF21082">
    <property type="entry name" value="MS_channel_3rd"/>
    <property type="match status" value="1"/>
</dbReference>
<evidence type="ECO:0000256" key="1">
    <source>
        <dbReference type="ARBA" id="ARBA00004651"/>
    </source>
</evidence>
<dbReference type="OrthoDB" id="9809206at2"/>
<proteinExistence type="inferred from homology"/>
<dbReference type="InterPro" id="IPR011014">
    <property type="entry name" value="MscS_channel_TM-2"/>
</dbReference>
<feature type="domain" description="Mechanosensitive ion channel transmembrane helices 2/3" evidence="10">
    <location>
        <begin position="221"/>
        <end position="262"/>
    </location>
</feature>
<evidence type="ECO:0000259" key="8">
    <source>
        <dbReference type="Pfam" id="PF00924"/>
    </source>
</evidence>